<keyword evidence="1" id="KW-0732">Signal</keyword>
<proteinExistence type="predicted"/>
<dbReference type="InterPro" id="IPR007934">
    <property type="entry name" value="AbfB_ABD"/>
</dbReference>
<evidence type="ECO:0000313" key="6">
    <source>
        <dbReference type="RefSeq" id="XP_013413769.1"/>
    </source>
</evidence>
<dbReference type="RefSeq" id="XP_013413768.1">
    <property type="nucleotide sequence ID" value="XM_013558314.1"/>
</dbReference>
<gene>
    <name evidence="4 5 6 7" type="primary">LOC106176089</name>
</gene>
<evidence type="ECO:0000313" key="4">
    <source>
        <dbReference type="RefSeq" id="XP_013413767.1"/>
    </source>
</evidence>
<dbReference type="SUPFAM" id="SSF110221">
    <property type="entry name" value="AbfB domain"/>
    <property type="match status" value="2"/>
</dbReference>
<feature type="domain" description="Alpha-L-arabinofuranosidase B arabinose-binding" evidence="2">
    <location>
        <begin position="59"/>
        <end position="158"/>
    </location>
</feature>
<name>A0A1S3JTW0_LINAN</name>
<evidence type="ECO:0000256" key="1">
    <source>
        <dbReference type="SAM" id="SignalP"/>
    </source>
</evidence>
<evidence type="ECO:0000313" key="5">
    <source>
        <dbReference type="RefSeq" id="XP_013413768.1"/>
    </source>
</evidence>
<dbReference type="GeneID" id="106176089"/>
<dbReference type="KEGG" id="lak:106176089"/>
<dbReference type="GO" id="GO:0046556">
    <property type="term" value="F:alpha-L-arabinofuranosidase activity"/>
    <property type="evidence" value="ECO:0007669"/>
    <property type="project" value="InterPro"/>
</dbReference>
<feature type="signal peptide" evidence="1">
    <location>
        <begin position="1"/>
        <end position="21"/>
    </location>
</feature>
<sequence length="173" mass="19885">MFQTPWYFVLVLCVSMTLGQAENVYYIRSQNYPAYTWGYDVKGEAYIMTGLGQRLFRIITPGLTEQPGTISFESYDKPGYFLRHYGSELHLEHSSQPRNSHIFAQDSTFFVRENKWFPEYAAYESVNYPGSFIRHSSSRLRIDKSDGSDLFKKDSSFILTTGSDLPQPGIVGK</sequence>
<dbReference type="RefSeq" id="XP_013413767.1">
    <property type="nucleotide sequence ID" value="XM_013558313.1"/>
</dbReference>
<keyword evidence="3" id="KW-1185">Reference proteome</keyword>
<evidence type="ECO:0000259" key="2">
    <source>
        <dbReference type="Pfam" id="PF05270"/>
    </source>
</evidence>
<dbReference type="RefSeq" id="XP_013413770.1">
    <property type="nucleotide sequence ID" value="XM_013558316.1"/>
</dbReference>
<dbReference type="RefSeq" id="XP_013413769.1">
    <property type="nucleotide sequence ID" value="XM_013558315.1"/>
</dbReference>
<dbReference type="CDD" id="cd23265">
    <property type="entry name" value="beta-trefoil_ABD_ABFB-like"/>
    <property type="match status" value="1"/>
</dbReference>
<feature type="chain" id="PRO_5014545968" evidence="1">
    <location>
        <begin position="22"/>
        <end position="173"/>
    </location>
</feature>
<dbReference type="STRING" id="7574.A0A1S3JTW0"/>
<evidence type="ECO:0000313" key="3">
    <source>
        <dbReference type="Proteomes" id="UP000085678"/>
    </source>
</evidence>
<reference evidence="4 5" key="1">
    <citation type="submission" date="2025-04" db="UniProtKB">
        <authorList>
            <consortium name="RefSeq"/>
        </authorList>
    </citation>
    <scope>IDENTIFICATION</scope>
    <source>
        <tissue evidence="4 5">Gonads</tissue>
    </source>
</reference>
<dbReference type="Proteomes" id="UP000085678">
    <property type="component" value="Unplaced"/>
</dbReference>
<dbReference type="InterPro" id="IPR036195">
    <property type="entry name" value="AbfB_ABD_sf"/>
</dbReference>
<accession>A0A1S3JTW0</accession>
<organism evidence="3 5">
    <name type="scientific">Lingula anatina</name>
    <name type="common">Brachiopod</name>
    <name type="synonym">Lingula unguis</name>
    <dbReference type="NCBI Taxonomy" id="7574"/>
    <lineage>
        <taxon>Eukaryota</taxon>
        <taxon>Metazoa</taxon>
        <taxon>Spiralia</taxon>
        <taxon>Lophotrochozoa</taxon>
        <taxon>Brachiopoda</taxon>
        <taxon>Linguliformea</taxon>
        <taxon>Lingulata</taxon>
        <taxon>Lingulida</taxon>
        <taxon>Linguloidea</taxon>
        <taxon>Lingulidae</taxon>
        <taxon>Lingula</taxon>
    </lineage>
</organism>
<dbReference type="AlphaFoldDB" id="A0A1S3JTW0"/>
<dbReference type="OrthoDB" id="157622at2759"/>
<dbReference type="Pfam" id="PF05270">
    <property type="entry name" value="AbfB"/>
    <property type="match status" value="1"/>
</dbReference>
<evidence type="ECO:0000313" key="7">
    <source>
        <dbReference type="RefSeq" id="XP_013413770.1"/>
    </source>
</evidence>
<dbReference type="GO" id="GO:0046373">
    <property type="term" value="P:L-arabinose metabolic process"/>
    <property type="evidence" value="ECO:0007669"/>
    <property type="project" value="InterPro"/>
</dbReference>
<protein>
    <submittedName>
        <fullName evidence="4 5">Uncharacterized protein LOC106176089</fullName>
    </submittedName>
</protein>
<dbReference type="Gene3D" id="2.80.10.50">
    <property type="match status" value="1"/>
</dbReference>